<accession>A0A6A5Z2D2</accession>
<dbReference type="EMBL" id="ML977328">
    <property type="protein sequence ID" value="KAF2113214.1"/>
    <property type="molecule type" value="Genomic_DNA"/>
</dbReference>
<gene>
    <name evidence="1" type="ORF">BDV96DRAFT_601401</name>
</gene>
<keyword evidence="2" id="KW-1185">Reference proteome</keyword>
<dbReference type="AlphaFoldDB" id="A0A6A5Z2D2"/>
<evidence type="ECO:0000313" key="1">
    <source>
        <dbReference type="EMBL" id="KAF2113214.1"/>
    </source>
</evidence>
<sequence>MQDLCGLLPWPRPASSSLFPPLSPAERIKLILTWLCSFWLAAATFWPLATLTTNVTSQWSCYLLVAPLQHILNDDDDVDTIEWWQCTASARFLQLNINDRHNPQDAHHYLCIRMKDGKGIVIDASGAHSSFKNIIVDEDIYLQHSIKFDSDHKKLVIEEAKAEQERGKSNYNNPPVCMTEVAEETLHDWEEQWMKEGKTWKTLCDCPARERKNMFDDLVRKMRVGMIWKLDDVRAEEDYGEMCRDRVSRWLNSVE</sequence>
<protein>
    <submittedName>
        <fullName evidence="1">Uncharacterized protein</fullName>
    </submittedName>
</protein>
<name>A0A6A5Z2D2_9PLEO</name>
<dbReference type="Proteomes" id="UP000799770">
    <property type="component" value="Unassembled WGS sequence"/>
</dbReference>
<reference evidence="1" key="1">
    <citation type="journal article" date="2020" name="Stud. Mycol.">
        <title>101 Dothideomycetes genomes: a test case for predicting lifestyles and emergence of pathogens.</title>
        <authorList>
            <person name="Haridas S."/>
            <person name="Albert R."/>
            <person name="Binder M."/>
            <person name="Bloem J."/>
            <person name="Labutti K."/>
            <person name="Salamov A."/>
            <person name="Andreopoulos B."/>
            <person name="Baker S."/>
            <person name="Barry K."/>
            <person name="Bills G."/>
            <person name="Bluhm B."/>
            <person name="Cannon C."/>
            <person name="Castanera R."/>
            <person name="Culley D."/>
            <person name="Daum C."/>
            <person name="Ezra D."/>
            <person name="Gonzalez J."/>
            <person name="Henrissat B."/>
            <person name="Kuo A."/>
            <person name="Liang C."/>
            <person name="Lipzen A."/>
            <person name="Lutzoni F."/>
            <person name="Magnuson J."/>
            <person name="Mondo S."/>
            <person name="Nolan M."/>
            <person name="Ohm R."/>
            <person name="Pangilinan J."/>
            <person name="Park H.-J."/>
            <person name="Ramirez L."/>
            <person name="Alfaro M."/>
            <person name="Sun H."/>
            <person name="Tritt A."/>
            <person name="Yoshinaga Y."/>
            <person name="Zwiers L.-H."/>
            <person name="Turgeon B."/>
            <person name="Goodwin S."/>
            <person name="Spatafora J."/>
            <person name="Crous P."/>
            <person name="Grigoriev I."/>
        </authorList>
    </citation>
    <scope>NUCLEOTIDE SEQUENCE</scope>
    <source>
        <strain evidence="1">CBS 627.86</strain>
    </source>
</reference>
<evidence type="ECO:0000313" key="2">
    <source>
        <dbReference type="Proteomes" id="UP000799770"/>
    </source>
</evidence>
<organism evidence="1 2">
    <name type="scientific">Lophiotrema nucula</name>
    <dbReference type="NCBI Taxonomy" id="690887"/>
    <lineage>
        <taxon>Eukaryota</taxon>
        <taxon>Fungi</taxon>
        <taxon>Dikarya</taxon>
        <taxon>Ascomycota</taxon>
        <taxon>Pezizomycotina</taxon>
        <taxon>Dothideomycetes</taxon>
        <taxon>Pleosporomycetidae</taxon>
        <taxon>Pleosporales</taxon>
        <taxon>Lophiotremataceae</taxon>
        <taxon>Lophiotrema</taxon>
    </lineage>
</organism>
<proteinExistence type="predicted"/>